<sequence length="63" mass="6913">MEHPPEMCEVQTMRIQHGPPNSDRPRVALAAVPDVLAHFERAAGTLPSELPVISGEPEMLENL</sequence>
<reference evidence="1 2" key="1">
    <citation type="submission" date="2020-01" db="EMBL/GenBank/DDBJ databases">
        <title>Draft genome assembly of Ensifer adhaerens T173.</title>
        <authorList>
            <person name="Craig J.E."/>
            <person name="Stinchcombe J.R."/>
        </authorList>
    </citation>
    <scope>NUCLEOTIDE SEQUENCE [LARGE SCALE GENOMIC DNA]</scope>
    <source>
        <strain evidence="1 2">T173</strain>
    </source>
</reference>
<dbReference type="Proteomes" id="UP000744980">
    <property type="component" value="Unassembled WGS sequence"/>
</dbReference>
<dbReference type="AlphaFoldDB" id="A0AAW4FML2"/>
<accession>A0AAW4FML2</accession>
<evidence type="ECO:0000313" key="1">
    <source>
        <dbReference type="EMBL" id="MBM3092383.1"/>
    </source>
</evidence>
<protein>
    <submittedName>
        <fullName evidence="1">Uncharacterized protein</fullName>
    </submittedName>
</protein>
<organism evidence="1 2">
    <name type="scientific">Ensifer canadensis</name>
    <dbReference type="NCBI Taxonomy" id="555315"/>
    <lineage>
        <taxon>Bacteria</taxon>
        <taxon>Pseudomonadati</taxon>
        <taxon>Pseudomonadota</taxon>
        <taxon>Alphaproteobacteria</taxon>
        <taxon>Hyphomicrobiales</taxon>
        <taxon>Rhizobiaceae</taxon>
        <taxon>Sinorhizobium/Ensifer group</taxon>
        <taxon>Ensifer</taxon>
    </lineage>
</organism>
<proteinExistence type="predicted"/>
<keyword evidence="2" id="KW-1185">Reference proteome</keyword>
<dbReference type="EMBL" id="WXFA01000009">
    <property type="protein sequence ID" value="MBM3092383.1"/>
    <property type="molecule type" value="Genomic_DNA"/>
</dbReference>
<dbReference type="RefSeq" id="WP_144239155.1">
    <property type="nucleotide sequence ID" value="NZ_CP083370.1"/>
</dbReference>
<name>A0AAW4FML2_9HYPH</name>
<evidence type="ECO:0000313" key="2">
    <source>
        <dbReference type="Proteomes" id="UP000744980"/>
    </source>
</evidence>
<gene>
    <name evidence="1" type="ORF">GFB56_16395</name>
</gene>
<comment type="caution">
    <text evidence="1">The sequence shown here is derived from an EMBL/GenBank/DDBJ whole genome shotgun (WGS) entry which is preliminary data.</text>
</comment>